<evidence type="ECO:0000313" key="1">
    <source>
        <dbReference type="EMBL" id="KAI0064924.1"/>
    </source>
</evidence>
<reference evidence="1" key="1">
    <citation type="submission" date="2021-03" db="EMBL/GenBank/DDBJ databases">
        <authorList>
            <consortium name="DOE Joint Genome Institute"/>
            <person name="Ahrendt S."/>
            <person name="Looney B.P."/>
            <person name="Miyauchi S."/>
            <person name="Morin E."/>
            <person name="Drula E."/>
            <person name="Courty P.E."/>
            <person name="Chicoki N."/>
            <person name="Fauchery L."/>
            <person name="Kohler A."/>
            <person name="Kuo A."/>
            <person name="Labutti K."/>
            <person name="Pangilinan J."/>
            <person name="Lipzen A."/>
            <person name="Riley R."/>
            <person name="Andreopoulos W."/>
            <person name="He G."/>
            <person name="Johnson J."/>
            <person name="Barry K.W."/>
            <person name="Grigoriev I.V."/>
            <person name="Nagy L."/>
            <person name="Hibbett D."/>
            <person name="Henrissat B."/>
            <person name="Matheny P.B."/>
            <person name="Labbe J."/>
            <person name="Martin F."/>
        </authorList>
    </citation>
    <scope>NUCLEOTIDE SEQUENCE</scope>
    <source>
        <strain evidence="1">HHB10654</strain>
    </source>
</reference>
<keyword evidence="1" id="KW-0378">Hydrolase</keyword>
<sequence length="890" mass="99114">MSETAKPSDAYRLPTDVRPKHYDITVRTDLVKETFEGVVKIDLEVVRPTASIVLNAAANLVLTPASLSTPTVTQLAPIETSYDESTQRISYTFPQELPKDNKITLRIGFAAPLTGSMSGYYKSAWDKGIYSLTQFEPTKARRALPCWDEPLLKATFDVTLISRAGLVSLSNMPALATPAAPQAGDEALYAGVEAKEWVATKFETTPPMSTYLLAYANGPFAHLESSYKSPLSGKVRPLRIYTTPDLIHQGQFALDVKAKALPLYEQVFDVEFPLPKLDTLVASDFDSGAMENWGLITGRTNAYLLDPNNPDMRAKKQIAGGQSHEVAHMWFGNITTMAWWDNLYLKEGFATVMGQSIILDKIFPEWKVDSEFINNILDEALALDAKPSSHPIEVECPDANNVNQIFDALSYAKAASVLRMLSKYVGEDKFLQGASIYLKKHLYANSVSRDLWEAIGEATGIDIPNLMDNWVSKIGFPVLTVTDTETGIRVRQDRFFEDGPAKPEDNQTIWTVPLGLLTTSQPGQAIVNNEAVLSEREAEFRLDTSKPFKLNADTNGVFRVLYSPERLAAIATEAAKSDTLFTLNDRMGLINDAMALSKAGLLKVSAALNLVYNLREEKEFLVWSGISSNLGIVLSTWWENDHIVELLNSFRKQLFAPIVNKLGYQYSKAETADITQLRTLSITQAARGGDPVVVKELQDRFAKYIAGDKSAIPADLLTVTFHTAAVHGGAEGYEAIVKIYDHPDTPSVKTAAIRALGATPDSELMEKTFSMIRTRSRNQDVMYFFYGLNQNFKARKPLRAFFEKHYDEFVTRFEATFTLKRLVKGTYAGFSAEKDREQTEAFFKGKDTSRYDQGLAQALDGIKAKTAWIERSTSDAQEWLENWEKTSTKL</sequence>
<organism evidence="1 2">
    <name type="scientific">Artomyces pyxidatus</name>
    <dbReference type="NCBI Taxonomy" id="48021"/>
    <lineage>
        <taxon>Eukaryota</taxon>
        <taxon>Fungi</taxon>
        <taxon>Dikarya</taxon>
        <taxon>Basidiomycota</taxon>
        <taxon>Agaricomycotina</taxon>
        <taxon>Agaricomycetes</taxon>
        <taxon>Russulales</taxon>
        <taxon>Auriscalpiaceae</taxon>
        <taxon>Artomyces</taxon>
    </lineage>
</organism>
<keyword evidence="1" id="KW-0031">Aminopeptidase</keyword>
<gene>
    <name evidence="1" type="ORF">BV25DRAFT_1799615</name>
</gene>
<accession>A0ACB8T805</accession>
<dbReference type="Proteomes" id="UP000814140">
    <property type="component" value="Unassembled WGS sequence"/>
</dbReference>
<keyword evidence="2" id="KW-1185">Reference proteome</keyword>
<comment type="caution">
    <text evidence="1">The sequence shown here is derived from an EMBL/GenBank/DDBJ whole genome shotgun (WGS) entry which is preliminary data.</text>
</comment>
<protein>
    <submittedName>
        <fullName evidence="1">Leucyl aminopeptidase</fullName>
    </submittedName>
</protein>
<dbReference type="EMBL" id="MU277197">
    <property type="protein sequence ID" value="KAI0064924.1"/>
    <property type="molecule type" value="Genomic_DNA"/>
</dbReference>
<evidence type="ECO:0000313" key="2">
    <source>
        <dbReference type="Proteomes" id="UP000814140"/>
    </source>
</evidence>
<reference evidence="1" key="2">
    <citation type="journal article" date="2022" name="New Phytol.">
        <title>Evolutionary transition to the ectomycorrhizal habit in the genomes of a hyperdiverse lineage of mushroom-forming fungi.</title>
        <authorList>
            <person name="Looney B."/>
            <person name="Miyauchi S."/>
            <person name="Morin E."/>
            <person name="Drula E."/>
            <person name="Courty P.E."/>
            <person name="Kohler A."/>
            <person name="Kuo A."/>
            <person name="LaButti K."/>
            <person name="Pangilinan J."/>
            <person name="Lipzen A."/>
            <person name="Riley R."/>
            <person name="Andreopoulos W."/>
            <person name="He G."/>
            <person name="Johnson J."/>
            <person name="Nolan M."/>
            <person name="Tritt A."/>
            <person name="Barry K.W."/>
            <person name="Grigoriev I.V."/>
            <person name="Nagy L.G."/>
            <person name="Hibbett D."/>
            <person name="Henrissat B."/>
            <person name="Matheny P.B."/>
            <person name="Labbe J."/>
            <person name="Martin F.M."/>
        </authorList>
    </citation>
    <scope>NUCLEOTIDE SEQUENCE</scope>
    <source>
        <strain evidence="1">HHB10654</strain>
    </source>
</reference>
<keyword evidence="1" id="KW-0645">Protease</keyword>
<name>A0ACB8T805_9AGAM</name>
<proteinExistence type="predicted"/>